<dbReference type="EMBL" id="CP053435">
    <property type="protein sequence ID" value="QJW89563.1"/>
    <property type="molecule type" value="Genomic_DNA"/>
</dbReference>
<evidence type="ECO:0000313" key="2">
    <source>
        <dbReference type="EMBL" id="QJW89563.1"/>
    </source>
</evidence>
<sequence length="161" mass="17237">MATRNAVRSLRNLFVVSLAISALTSACKQSGSSEPEIDPREQYVGTYVGGYQSIIRFGGAELKPESGTISVGVSKGSNPKEIYIDVAANRPYKVTAELNGSNFTVIDRNKDQIFVQGTTFDGDYKATGVFDQNQIAIATTTESLQGGTLISRSESITGTKK</sequence>
<keyword evidence="3" id="KW-1185">Reference proteome</keyword>
<feature type="signal peptide" evidence="1">
    <location>
        <begin position="1"/>
        <end position="28"/>
    </location>
</feature>
<dbReference type="Proteomes" id="UP000502756">
    <property type="component" value="Chromosome"/>
</dbReference>
<evidence type="ECO:0000256" key="1">
    <source>
        <dbReference type="SAM" id="SignalP"/>
    </source>
</evidence>
<protein>
    <recommendedName>
        <fullName evidence="4">DUF2846 domain-containing protein</fullName>
    </recommendedName>
</protein>
<dbReference type="KEGG" id="stae:HNV11_09305"/>
<name>A0A6M5Y8Q2_9BACT</name>
<evidence type="ECO:0008006" key="4">
    <source>
        <dbReference type="Google" id="ProtNLM"/>
    </source>
</evidence>
<feature type="chain" id="PRO_5027002926" description="DUF2846 domain-containing protein" evidence="1">
    <location>
        <begin position="29"/>
        <end position="161"/>
    </location>
</feature>
<gene>
    <name evidence="2" type="ORF">HNV11_09305</name>
</gene>
<dbReference type="RefSeq" id="WP_171739402.1">
    <property type="nucleotide sequence ID" value="NZ_CP053435.1"/>
</dbReference>
<dbReference type="AlphaFoldDB" id="A0A6M5Y8Q2"/>
<keyword evidence="1" id="KW-0732">Signal</keyword>
<reference evidence="2 3" key="1">
    <citation type="submission" date="2020-05" db="EMBL/GenBank/DDBJ databases">
        <title>Genome sequencing of Spirosoma sp. TS118.</title>
        <authorList>
            <person name="Lee J.-H."/>
            <person name="Jeong S."/>
            <person name="Zhao L."/>
            <person name="Jung J.-H."/>
            <person name="Kim M.-K."/>
            <person name="Lim S."/>
        </authorList>
    </citation>
    <scope>NUCLEOTIDE SEQUENCE [LARGE SCALE GENOMIC DNA]</scope>
    <source>
        <strain evidence="2 3">TS118</strain>
    </source>
</reference>
<dbReference type="PROSITE" id="PS51257">
    <property type="entry name" value="PROKAR_LIPOPROTEIN"/>
    <property type="match status" value="1"/>
</dbReference>
<evidence type="ECO:0000313" key="3">
    <source>
        <dbReference type="Proteomes" id="UP000502756"/>
    </source>
</evidence>
<organism evidence="2 3">
    <name type="scientific">Spirosoma taeanense</name>
    <dbReference type="NCBI Taxonomy" id="2735870"/>
    <lineage>
        <taxon>Bacteria</taxon>
        <taxon>Pseudomonadati</taxon>
        <taxon>Bacteroidota</taxon>
        <taxon>Cytophagia</taxon>
        <taxon>Cytophagales</taxon>
        <taxon>Cytophagaceae</taxon>
        <taxon>Spirosoma</taxon>
    </lineage>
</organism>
<accession>A0A6M5Y8Q2</accession>
<proteinExistence type="predicted"/>